<evidence type="ECO:0000256" key="6">
    <source>
        <dbReference type="ARBA" id="ARBA00022763"/>
    </source>
</evidence>
<evidence type="ECO:0000259" key="18">
    <source>
        <dbReference type="PROSITE" id="PS50888"/>
    </source>
</evidence>
<proteinExistence type="evidence at transcript level"/>
<keyword evidence="13" id="KW-0539">Nucleus</keyword>
<dbReference type="SUPFAM" id="SSF55785">
    <property type="entry name" value="PYP-like sensor domain (PAS domain)"/>
    <property type="match status" value="2"/>
</dbReference>
<dbReference type="GO" id="GO:0032922">
    <property type="term" value="P:circadian regulation of gene expression"/>
    <property type="evidence" value="ECO:0007669"/>
    <property type="project" value="InterPro"/>
</dbReference>
<dbReference type="InterPro" id="IPR001610">
    <property type="entry name" value="PAC"/>
</dbReference>
<dbReference type="FunFam" id="3.30.450.20:FF:000022">
    <property type="entry name" value="circadian locomoter output cycles protein kaput"/>
    <property type="match status" value="1"/>
</dbReference>
<dbReference type="CDD" id="cd19734">
    <property type="entry name" value="bHLH-PAS_CLOCK"/>
    <property type="match status" value="1"/>
</dbReference>
<comment type="subcellular location">
    <subcellularLocation>
        <location evidence="1">Cytoplasm</location>
        <location evidence="1">Cytosol</location>
    </subcellularLocation>
</comment>
<dbReference type="CDD" id="cd00130">
    <property type="entry name" value="PAS"/>
    <property type="match status" value="2"/>
</dbReference>
<dbReference type="GO" id="GO:0005829">
    <property type="term" value="C:cytosol"/>
    <property type="evidence" value="ECO:0007669"/>
    <property type="project" value="UniProtKB-SubCell"/>
</dbReference>
<dbReference type="Pfam" id="PF00989">
    <property type="entry name" value="PAS"/>
    <property type="match status" value="1"/>
</dbReference>
<accession>A0A8G0Q9Q9</accession>
<feature type="domain" description="PAS" evidence="17">
    <location>
        <begin position="276"/>
        <end position="323"/>
    </location>
</feature>
<evidence type="ECO:0000259" key="17">
    <source>
        <dbReference type="PROSITE" id="PS50112"/>
    </source>
</evidence>
<feature type="compositionally biased region" description="Basic and acidic residues" evidence="16">
    <location>
        <begin position="1"/>
        <end position="10"/>
    </location>
</feature>
<evidence type="ECO:0000256" key="15">
    <source>
        <dbReference type="SAM" id="Coils"/>
    </source>
</evidence>
<evidence type="ECO:0000256" key="5">
    <source>
        <dbReference type="ARBA" id="ARBA00022737"/>
    </source>
</evidence>
<dbReference type="SMART" id="SM00353">
    <property type="entry name" value="HLH"/>
    <property type="match status" value="1"/>
</dbReference>
<dbReference type="InterPro" id="IPR000014">
    <property type="entry name" value="PAS"/>
</dbReference>
<feature type="compositionally biased region" description="Low complexity" evidence="16">
    <location>
        <begin position="758"/>
        <end position="781"/>
    </location>
</feature>
<keyword evidence="2" id="KW-0963">Cytoplasm</keyword>
<evidence type="ECO:0000256" key="16">
    <source>
        <dbReference type="SAM" id="MobiDB-lite"/>
    </source>
</evidence>
<keyword evidence="6" id="KW-0227">DNA damage</keyword>
<evidence type="ECO:0000256" key="11">
    <source>
        <dbReference type="ARBA" id="ARBA00023159"/>
    </source>
</evidence>
<dbReference type="InterPro" id="IPR001067">
    <property type="entry name" value="Nuc_translocat"/>
</dbReference>
<dbReference type="GO" id="GO:0006974">
    <property type="term" value="P:DNA damage response"/>
    <property type="evidence" value="ECO:0007669"/>
    <property type="project" value="UniProtKB-KW"/>
</dbReference>
<feature type="region of interest" description="Disordered" evidence="16">
    <location>
        <begin position="473"/>
        <end position="504"/>
    </location>
</feature>
<dbReference type="SMART" id="SM00086">
    <property type="entry name" value="PAC"/>
    <property type="match status" value="1"/>
</dbReference>
<dbReference type="PROSITE" id="PS50112">
    <property type="entry name" value="PAS"/>
    <property type="match status" value="2"/>
</dbReference>
<feature type="coiled-coil region" evidence="15">
    <location>
        <begin position="530"/>
        <end position="564"/>
    </location>
</feature>
<feature type="region of interest" description="Disordered" evidence="16">
    <location>
        <begin position="378"/>
        <end position="441"/>
    </location>
</feature>
<evidence type="ECO:0000256" key="12">
    <source>
        <dbReference type="ARBA" id="ARBA00023163"/>
    </source>
</evidence>
<sequence>MTSSIDRDDSSIFDGLMEEDEKDKAKRVSRNKSEKKRRDQFNVLIKELGTMLPGNTRKMDKSTILQKSIDFLRKHKEIAAQSESSEIRQDWKPPFLSNEEFTQLMLEALDGFFLAIMTDGNIIYVSESVTSLLEHLPSDLVDQNLLNFLPLGEHSEVYKALSTQMLEGETLTPDYLKTKNQLEFCCHMLRGTIDPKEPPVYEYVKFIGNFKSLNTVPNSTLNGLEGVIQRSLRPMLEGRVCFIATVRLAKPQFIKEMCTVEEPNEEFTSRHSLEWKFLFLDHRAPPIIGYLPFEVLGTSGYDYYHVDDLETLAKCHEHLMQYGKGKSCYYRFLTKGQQWIWLQTHYYITYHQWNSRPEFIVCTHTVVSYAEVRAEQRRELGIEESPPEISADKSQDSGSESQLNTSSLKEALERFDHSRTPSASSRSSRKSSSHTAVSDPTCMYYIPKTEATQTKLQTDHSTPPRQTVTAIEMTSQRRSSISSQTMSSQNTGQTMAASLVSQPQQLQPLQPSVQPVLQFSTQMDAMHHLKDQLEQRTRMIEANIQRQQDELRQIQGELQRVQGQGLQMFLQPGASGVNLGSVQLTQGSSVQPGGALSMQGAVVPAGSLQSGLQSTHTATQHTVTQHPQQAPPQQQNLLRDQSSTLTQQSQRSSHTLQSPQGALPASLYNTMMISQPAQANVVQISTSLPQNSTPSGAAVATFAQDRQIRFPAAPQLLTKLVTGPMACGAVMMPTTMFMGQVVTAFAPQQGQPQTISITQQPSAQTPEQQAQTQSQTATGTAQQQGQAQAQLAQQQTQFLQAPRLLHGNQSTQLILQAAFPLQQQGTFAAATQQQQQQQQLQQQQQQLQQQQQQQQQQLQQQHQQQQQQLQHQHQQQQQQLQQQLAAHRSDSMTDRSKVPPQ</sequence>
<evidence type="ECO:0000256" key="8">
    <source>
        <dbReference type="ARBA" id="ARBA00023015"/>
    </source>
</evidence>
<keyword evidence="7" id="KW-0832">Ubl conjugation</keyword>
<dbReference type="InterPro" id="IPR013767">
    <property type="entry name" value="PAS_fold"/>
</dbReference>
<keyword evidence="4" id="KW-0597">Phosphoprotein</keyword>
<reference evidence="19" key="1">
    <citation type="submission" date="2020-07" db="EMBL/GenBank/DDBJ databases">
        <title>Cloning and expression profile of clock gene of Schizothorax oconnori.</title>
        <authorList>
            <person name="Zhou J."/>
        </authorList>
    </citation>
    <scope>NUCLEOTIDE SEQUENCE</scope>
</reference>
<evidence type="ECO:0000256" key="4">
    <source>
        <dbReference type="ARBA" id="ARBA00022553"/>
    </source>
</evidence>
<dbReference type="Gene3D" id="3.30.450.20">
    <property type="entry name" value="PAS domain"/>
    <property type="match status" value="2"/>
</dbReference>
<evidence type="ECO:0000256" key="10">
    <source>
        <dbReference type="ARBA" id="ARBA00023125"/>
    </source>
</evidence>
<feature type="compositionally biased region" description="Low complexity" evidence="16">
    <location>
        <begin position="473"/>
        <end position="488"/>
    </location>
</feature>
<evidence type="ECO:0000256" key="2">
    <source>
        <dbReference type="ARBA" id="ARBA00022490"/>
    </source>
</evidence>
<dbReference type="InterPro" id="IPR035965">
    <property type="entry name" value="PAS-like_dom_sf"/>
</dbReference>
<feature type="compositionally biased region" description="Basic and acidic residues" evidence="16">
    <location>
        <begin position="887"/>
        <end position="901"/>
    </location>
</feature>
<dbReference type="SUPFAM" id="SSF47459">
    <property type="entry name" value="HLH, helix-loop-helix DNA-binding domain"/>
    <property type="match status" value="1"/>
</dbReference>
<feature type="region of interest" description="Disordered" evidence="16">
    <location>
        <begin position="877"/>
        <end position="901"/>
    </location>
</feature>
<feature type="region of interest" description="Disordered" evidence="16">
    <location>
        <begin position="752"/>
        <end position="781"/>
    </location>
</feature>
<dbReference type="GO" id="GO:1990513">
    <property type="term" value="C:CLOCK-BMAL transcription complex"/>
    <property type="evidence" value="ECO:0007669"/>
    <property type="project" value="TreeGrafter"/>
</dbReference>
<feature type="compositionally biased region" description="Basic residues" evidence="16">
    <location>
        <begin position="25"/>
        <end position="35"/>
    </location>
</feature>
<dbReference type="GO" id="GO:0070888">
    <property type="term" value="F:E-box binding"/>
    <property type="evidence" value="ECO:0007669"/>
    <property type="project" value="TreeGrafter"/>
</dbReference>
<dbReference type="GO" id="GO:0048513">
    <property type="term" value="P:animal organ development"/>
    <property type="evidence" value="ECO:0007669"/>
    <property type="project" value="UniProtKB-ARBA"/>
</dbReference>
<dbReference type="InterPro" id="IPR036638">
    <property type="entry name" value="HLH_DNA-bd_sf"/>
</dbReference>
<feature type="region of interest" description="Disordered" evidence="16">
    <location>
        <begin position="1"/>
        <end position="36"/>
    </location>
</feature>
<keyword evidence="8" id="KW-0805">Transcription regulation</keyword>
<keyword evidence="12" id="KW-0804">Transcription</keyword>
<protein>
    <recommendedName>
        <fullName evidence="14">Circadian locomoter output cycles protein kaput</fullName>
    </recommendedName>
</protein>
<evidence type="ECO:0000256" key="9">
    <source>
        <dbReference type="ARBA" id="ARBA00023108"/>
    </source>
</evidence>
<keyword evidence="9" id="KW-0090">Biological rhythms</keyword>
<dbReference type="PROSITE" id="PS50888">
    <property type="entry name" value="BHLH"/>
    <property type="match status" value="1"/>
</dbReference>
<dbReference type="FunFam" id="4.10.280.10:FF:000013">
    <property type="entry name" value="Circadian locomoter output cycles protein kaput"/>
    <property type="match status" value="1"/>
</dbReference>
<name>A0A8G0Q9Q9_9TELE</name>
<keyword evidence="10" id="KW-0238">DNA-binding</keyword>
<evidence type="ECO:0000256" key="1">
    <source>
        <dbReference type="ARBA" id="ARBA00004514"/>
    </source>
</evidence>
<feature type="region of interest" description="Disordered" evidence="16">
    <location>
        <begin position="607"/>
        <end position="661"/>
    </location>
</feature>
<evidence type="ECO:0000256" key="13">
    <source>
        <dbReference type="ARBA" id="ARBA00023242"/>
    </source>
</evidence>
<feature type="domain" description="BHLH" evidence="18">
    <location>
        <begin position="25"/>
        <end position="75"/>
    </location>
</feature>
<evidence type="ECO:0000256" key="7">
    <source>
        <dbReference type="ARBA" id="ARBA00022843"/>
    </source>
</evidence>
<dbReference type="PANTHER" id="PTHR46055">
    <property type="entry name" value="CIRCADIAN LOCOMOTER OUTPUT CYCLES PROTEIN KAPUT"/>
    <property type="match status" value="1"/>
</dbReference>
<feature type="compositionally biased region" description="Low complexity" evidence="16">
    <location>
        <begin position="615"/>
        <end position="658"/>
    </location>
</feature>
<keyword evidence="3" id="KW-1017">Isopeptide bond</keyword>
<dbReference type="PANTHER" id="PTHR46055:SF2">
    <property type="entry name" value="CIRCADIAN LOCOMOTER OUTPUT CYCLES PROTEIN KAPUT"/>
    <property type="match status" value="1"/>
</dbReference>
<keyword evidence="11" id="KW-0010">Activator</keyword>
<evidence type="ECO:0000313" key="19">
    <source>
        <dbReference type="EMBL" id="QYU73837.1"/>
    </source>
</evidence>
<dbReference type="Pfam" id="PF00010">
    <property type="entry name" value="HLH"/>
    <property type="match status" value="1"/>
</dbReference>
<evidence type="ECO:0000256" key="14">
    <source>
        <dbReference type="ARBA" id="ARBA00040572"/>
    </source>
</evidence>
<dbReference type="GO" id="GO:0046983">
    <property type="term" value="F:protein dimerization activity"/>
    <property type="evidence" value="ECO:0007669"/>
    <property type="project" value="InterPro"/>
</dbReference>
<organism evidence="19">
    <name type="scientific">Schizothorax oconnori</name>
    <dbReference type="NCBI Taxonomy" id="263550"/>
    <lineage>
        <taxon>Eukaryota</taxon>
        <taxon>Metazoa</taxon>
        <taxon>Chordata</taxon>
        <taxon>Craniata</taxon>
        <taxon>Vertebrata</taxon>
        <taxon>Euteleostomi</taxon>
        <taxon>Actinopterygii</taxon>
        <taxon>Neopterygii</taxon>
        <taxon>Teleostei</taxon>
        <taxon>Ostariophysi</taxon>
        <taxon>Cypriniformes</taxon>
        <taxon>Cyprinidae</taxon>
        <taxon>Schizothoracinae</taxon>
        <taxon>Schizothorax</taxon>
    </lineage>
</organism>
<dbReference type="Pfam" id="PF14598">
    <property type="entry name" value="PAS_11"/>
    <property type="match status" value="1"/>
</dbReference>
<dbReference type="Gene3D" id="4.10.280.10">
    <property type="entry name" value="Helix-loop-helix DNA-binding domain"/>
    <property type="match status" value="1"/>
</dbReference>
<dbReference type="EMBL" id="MT774361">
    <property type="protein sequence ID" value="QYU73837.1"/>
    <property type="molecule type" value="mRNA"/>
</dbReference>
<keyword evidence="5" id="KW-0677">Repeat</keyword>
<feature type="compositionally biased region" description="Polar residues" evidence="16">
    <location>
        <begin position="396"/>
        <end position="408"/>
    </location>
</feature>
<dbReference type="InterPro" id="IPR011598">
    <property type="entry name" value="bHLH_dom"/>
</dbReference>
<dbReference type="AlphaFoldDB" id="A0A8G0Q9Q9"/>
<dbReference type="GO" id="GO:0000981">
    <property type="term" value="F:DNA-binding transcription factor activity, RNA polymerase II-specific"/>
    <property type="evidence" value="ECO:0007669"/>
    <property type="project" value="InterPro"/>
</dbReference>
<evidence type="ECO:0000256" key="3">
    <source>
        <dbReference type="ARBA" id="ARBA00022499"/>
    </source>
</evidence>
<dbReference type="SMART" id="SM00091">
    <property type="entry name" value="PAS"/>
    <property type="match status" value="2"/>
</dbReference>
<feature type="domain" description="PAS" evidence="17">
    <location>
        <begin position="98"/>
        <end position="168"/>
    </location>
</feature>
<dbReference type="FunFam" id="3.30.450.20:FF:000016">
    <property type="entry name" value="Circadian locomoter output cycles protein"/>
    <property type="match status" value="1"/>
</dbReference>
<keyword evidence="15" id="KW-0175">Coiled coil</keyword>
<dbReference type="PRINTS" id="PR00785">
    <property type="entry name" value="NCTRNSLOCATR"/>
</dbReference>
<dbReference type="InterPro" id="IPR047230">
    <property type="entry name" value="CLOCK-like"/>
</dbReference>
<feature type="compositionally biased region" description="Basic and acidic residues" evidence="16">
    <location>
        <begin position="410"/>
        <end position="419"/>
    </location>
</feature>